<evidence type="ECO:0000256" key="3">
    <source>
        <dbReference type="ARBA" id="ARBA00004651"/>
    </source>
</evidence>
<organism evidence="20 21">
    <name type="scientific">Salinigranum rubrum</name>
    <dbReference type="NCBI Taxonomy" id="755307"/>
    <lineage>
        <taxon>Archaea</taxon>
        <taxon>Methanobacteriati</taxon>
        <taxon>Methanobacteriota</taxon>
        <taxon>Stenosarchaea group</taxon>
        <taxon>Halobacteria</taxon>
        <taxon>Halobacteriales</taxon>
        <taxon>Haloferacaceae</taxon>
        <taxon>Salinigranum</taxon>
    </lineage>
</organism>
<evidence type="ECO:0000256" key="15">
    <source>
        <dbReference type="ARBA" id="ARBA00030679"/>
    </source>
</evidence>
<keyword evidence="21" id="KW-1185">Reference proteome</keyword>
<dbReference type="RefSeq" id="WP_103427837.1">
    <property type="nucleotide sequence ID" value="NZ_CP026310.1"/>
</dbReference>
<evidence type="ECO:0000256" key="14">
    <source>
        <dbReference type="ARBA" id="ARBA00023211"/>
    </source>
</evidence>
<dbReference type="GO" id="GO:0005886">
    <property type="term" value="C:plasma membrane"/>
    <property type="evidence" value="ECO:0007669"/>
    <property type="project" value="UniProtKB-SubCell"/>
</dbReference>
<feature type="transmembrane region" description="Helical" evidence="17">
    <location>
        <begin position="299"/>
        <end position="317"/>
    </location>
</feature>
<keyword evidence="12 17" id="KW-1133">Transmembrane helix</keyword>
<evidence type="ECO:0000256" key="8">
    <source>
        <dbReference type="ARBA" id="ARBA00022679"/>
    </source>
</evidence>
<proteinExistence type="inferred from homology"/>
<dbReference type="InterPro" id="IPR048307">
    <property type="entry name" value="STT3_N"/>
</dbReference>
<feature type="transmembrane region" description="Helical" evidence="17">
    <location>
        <begin position="388"/>
        <end position="408"/>
    </location>
</feature>
<evidence type="ECO:0000256" key="6">
    <source>
        <dbReference type="ARBA" id="ARBA00012602"/>
    </source>
</evidence>
<feature type="transmembrane region" description="Helical" evidence="17">
    <location>
        <begin position="244"/>
        <end position="262"/>
    </location>
</feature>
<reference evidence="20 21" key="1">
    <citation type="submission" date="2018-01" db="EMBL/GenBank/DDBJ databases">
        <title>Complete genome sequence of Salinigranum rubrum GX10T, an extremely halophilic archaeon isolated from a marine solar saltern.</title>
        <authorList>
            <person name="Han S."/>
        </authorList>
    </citation>
    <scope>NUCLEOTIDE SEQUENCE [LARGE SCALE GENOMIC DNA]</scope>
    <source>
        <strain evidence="20 21">GX10</strain>
        <plasmid evidence="21">Plasmid unnamed1</plasmid>
    </source>
</reference>
<comment type="pathway">
    <text evidence="4">Protein modification; protein glycosylation.</text>
</comment>
<keyword evidence="14" id="KW-0464">Manganese</keyword>
<evidence type="ECO:0000256" key="17">
    <source>
        <dbReference type="SAM" id="Phobius"/>
    </source>
</evidence>
<feature type="transmembrane region" description="Helical" evidence="17">
    <location>
        <begin position="552"/>
        <end position="572"/>
    </location>
</feature>
<dbReference type="EMBL" id="CP026310">
    <property type="protein sequence ID" value="AUV84148.1"/>
    <property type="molecule type" value="Genomic_DNA"/>
</dbReference>
<dbReference type="Proteomes" id="UP000236584">
    <property type="component" value="Plasmid unnamed1"/>
</dbReference>
<dbReference type="GeneID" id="35594716"/>
<evidence type="ECO:0000256" key="12">
    <source>
        <dbReference type="ARBA" id="ARBA00022989"/>
    </source>
</evidence>
<keyword evidence="7" id="KW-0328">Glycosyltransferase</keyword>
<evidence type="ECO:0000256" key="11">
    <source>
        <dbReference type="ARBA" id="ARBA00022842"/>
    </source>
</evidence>
<evidence type="ECO:0000256" key="10">
    <source>
        <dbReference type="ARBA" id="ARBA00022723"/>
    </source>
</evidence>
<feature type="domain" description="Archaeal glycosylation protein B peripheral" evidence="19">
    <location>
        <begin position="714"/>
        <end position="764"/>
    </location>
</feature>
<keyword evidence="11" id="KW-0460">Magnesium</keyword>
<feature type="transmembrane region" description="Helical" evidence="17">
    <location>
        <begin position="274"/>
        <end position="293"/>
    </location>
</feature>
<dbReference type="UniPathway" id="UPA00378"/>
<keyword evidence="13 17" id="KW-0472">Membrane</keyword>
<evidence type="ECO:0000259" key="19">
    <source>
        <dbReference type="Pfam" id="PF18079"/>
    </source>
</evidence>
<evidence type="ECO:0000256" key="16">
    <source>
        <dbReference type="ARBA" id="ARBA00034066"/>
    </source>
</evidence>
<evidence type="ECO:0000256" key="5">
    <source>
        <dbReference type="ARBA" id="ARBA00010810"/>
    </source>
</evidence>
<evidence type="ECO:0000256" key="13">
    <source>
        <dbReference type="ARBA" id="ARBA00023136"/>
    </source>
</evidence>
<sequence length="800" mass="86138">MSDVDTAVATLLEEKPHLKSDLREILAVDAAHETWSFDDVPVDSGAFGEMVSRGIVAKRDGEYEVADPEAVRRRLDGETSASPVSNSETSLVLSLPSLSSRWGGALAVVIILAALFRGYTAPSVFRGEHIVFLGNDPYFYRHWIRQLALAEAGPLAVPTGIQAGEPLFIAAVWTITAVLGGSATTGYTVLALYPLVSGLLTIPLAYEITRRVTGERRIALAAALLLAITPVHVFRTALGFADHHAFDYLWLALTLLSGVALTRRNPRERSVVSATTLFWMGVFAVGVAAQTLAWNAGPLLLLPIALFSLAAVTTARAHDFSPVPVLTPITVGLGLASVLVWAGHLILGWQPLQVVLTPTLLFIGVGVVFLVGVVATRYSFSPRVTAGGVLFGGVTVLAVTLVTLPEFAAEFSSELARLVGLTYTEGIAETISIFSPQYGTFFGPALFFGFVLFFALPYVPWSLYTGYRTESLALLLIGTYASVFAVLAVIQVRFAGELSIVLAPFAGLALVHLGSIVDAVPRPTILDASTSVDSRPPSAVTDPLTIPDRQTIGILVVVFLLIGGFGMIQGPVQTNKSVYSDEAYRTATWVENHATQSGSSLSSVYVFSDWGQNRMYNAFVSGNSESYGFAQSIYPQFVSATQPDSWYDRLGGRVDYIVMTSVPSQGEDGYQQTTHAILYESLGSATLERGGAGHYQAVYRSNDRSHVVFRPVEGAVINGTAEPGSTVTISTEVSIPNAEFTYTRRTHVTENGTFRVIVPYAGTYTIGIRKCQLPLMTLNLEPSYKRGKRFRCNSADCSEE</sequence>
<feature type="transmembrane region" description="Helical" evidence="17">
    <location>
        <begin position="498"/>
        <end position="517"/>
    </location>
</feature>
<feature type="transmembrane region" description="Helical" evidence="17">
    <location>
        <begin position="187"/>
        <end position="206"/>
    </location>
</feature>
<feature type="transmembrane region" description="Helical" evidence="17">
    <location>
        <begin position="355"/>
        <end position="376"/>
    </location>
</feature>
<geneLocation type="plasmid" evidence="20">
    <name>unnamed1</name>
</geneLocation>
<keyword evidence="9 17" id="KW-0812">Transmembrane</keyword>
<feature type="transmembrane region" description="Helical" evidence="17">
    <location>
        <begin position="329"/>
        <end position="349"/>
    </location>
</feature>
<dbReference type="AlphaFoldDB" id="A0A2I8VQF4"/>
<dbReference type="InterPro" id="IPR003674">
    <property type="entry name" value="Oligo_trans_STT3"/>
</dbReference>
<feature type="transmembrane region" description="Helical" evidence="17">
    <location>
        <begin position="218"/>
        <end position="238"/>
    </location>
</feature>
<dbReference type="KEGG" id="srub:C2R22_21450"/>
<comment type="cofactor">
    <cofactor evidence="2">
        <name>Mg(2+)</name>
        <dbReference type="ChEBI" id="CHEBI:18420"/>
    </cofactor>
</comment>
<feature type="transmembrane region" description="Helical" evidence="17">
    <location>
        <begin position="441"/>
        <end position="460"/>
    </location>
</feature>
<evidence type="ECO:0000256" key="1">
    <source>
        <dbReference type="ARBA" id="ARBA00001936"/>
    </source>
</evidence>
<dbReference type="Gene3D" id="2.60.40.3390">
    <property type="match status" value="1"/>
</dbReference>
<comment type="catalytic activity">
    <reaction evidence="16">
        <text>an archaeal dolichyl phosphooligosaccharide + [protein]-L-asparagine = an archaeal dolichyl phosphate + a glycoprotein with the oligosaccharide chain attached by N-beta-D-glycosyl linkage to a protein L-asparagine.</text>
        <dbReference type="EC" id="2.4.99.21"/>
    </reaction>
</comment>
<evidence type="ECO:0000313" key="20">
    <source>
        <dbReference type="EMBL" id="AUV84148.1"/>
    </source>
</evidence>
<keyword evidence="20" id="KW-0614">Plasmid</keyword>
<accession>A0A2I8VQF4</accession>
<evidence type="ECO:0000259" key="18">
    <source>
        <dbReference type="Pfam" id="PF02516"/>
    </source>
</evidence>
<dbReference type="InterPro" id="IPR041154">
    <property type="entry name" value="AglB_P1"/>
</dbReference>
<gene>
    <name evidence="20" type="ORF">C2R22_21450</name>
</gene>
<comment type="similarity">
    <text evidence="5">Belongs to the STT3 family.</text>
</comment>
<name>A0A2I8VQF4_9EURY</name>
<keyword evidence="10" id="KW-0479">Metal-binding</keyword>
<comment type="cofactor">
    <cofactor evidence="1">
        <name>Mn(2+)</name>
        <dbReference type="ChEBI" id="CHEBI:29035"/>
    </cofactor>
</comment>
<dbReference type="GO" id="GO:0004576">
    <property type="term" value="F:oligosaccharyl transferase activity"/>
    <property type="evidence" value="ECO:0007669"/>
    <property type="project" value="InterPro"/>
</dbReference>
<feature type="domain" description="Oligosaccharyl transferase STT3 N-terminal" evidence="18">
    <location>
        <begin position="183"/>
        <end position="502"/>
    </location>
</feature>
<comment type="subcellular location">
    <subcellularLocation>
        <location evidence="3">Cell membrane</location>
        <topology evidence="3">Multi-pass membrane protein</topology>
    </subcellularLocation>
</comment>
<evidence type="ECO:0000256" key="7">
    <source>
        <dbReference type="ARBA" id="ARBA00022676"/>
    </source>
</evidence>
<evidence type="ECO:0000256" key="2">
    <source>
        <dbReference type="ARBA" id="ARBA00001946"/>
    </source>
</evidence>
<dbReference type="EC" id="2.4.99.21" evidence="6"/>
<dbReference type="Pfam" id="PF02516">
    <property type="entry name" value="STT3"/>
    <property type="match status" value="1"/>
</dbReference>
<dbReference type="PANTHER" id="PTHR13872">
    <property type="entry name" value="DOLICHYL-DIPHOSPHOOLIGOSACCHARIDE--PROTEIN GLYCOSYLTRANSFERASE SUBUNIT"/>
    <property type="match status" value="1"/>
</dbReference>
<dbReference type="OrthoDB" id="313284at2157"/>
<keyword evidence="8" id="KW-0808">Transferase</keyword>
<protein>
    <recommendedName>
        <fullName evidence="6">dolichyl-phosphooligosaccharide-protein glycotransferase</fullName>
        <ecNumber evidence="6">2.4.99.21</ecNumber>
    </recommendedName>
    <alternativeName>
        <fullName evidence="15">Oligosaccharyl transferase</fullName>
    </alternativeName>
</protein>
<dbReference type="PANTHER" id="PTHR13872:SF1">
    <property type="entry name" value="DOLICHYL-DIPHOSPHOOLIGOSACCHARIDE--PROTEIN GLYCOSYLTRANSFERASE SUBUNIT STT3B"/>
    <property type="match status" value="1"/>
</dbReference>
<evidence type="ECO:0000313" key="21">
    <source>
        <dbReference type="Proteomes" id="UP000236584"/>
    </source>
</evidence>
<dbReference type="Pfam" id="PF18079">
    <property type="entry name" value="AglB_L1"/>
    <property type="match status" value="1"/>
</dbReference>
<evidence type="ECO:0000256" key="4">
    <source>
        <dbReference type="ARBA" id="ARBA00004922"/>
    </source>
</evidence>
<feature type="transmembrane region" description="Helical" evidence="17">
    <location>
        <begin position="102"/>
        <end position="119"/>
    </location>
</feature>
<feature type="transmembrane region" description="Helical" evidence="17">
    <location>
        <begin position="472"/>
        <end position="492"/>
    </location>
</feature>
<dbReference type="GO" id="GO:0046872">
    <property type="term" value="F:metal ion binding"/>
    <property type="evidence" value="ECO:0007669"/>
    <property type="project" value="UniProtKB-KW"/>
</dbReference>
<evidence type="ECO:0000256" key="9">
    <source>
        <dbReference type="ARBA" id="ARBA00022692"/>
    </source>
</evidence>